<accession>A0A0V1H3B0</accession>
<gene>
    <name evidence="1" type="ORF">T11_2519</name>
</gene>
<sequence>MISICSNLLSASIYWSIILYGDHKSLYFAEPSNSLFRKLFNPCQEGNQLGRRFRAGLAAQNPAKFGLYSHPSAGYS</sequence>
<reference evidence="1 2" key="1">
    <citation type="submission" date="2015-01" db="EMBL/GenBank/DDBJ databases">
        <title>Evolution of Trichinella species and genotypes.</title>
        <authorList>
            <person name="Korhonen P.K."/>
            <person name="Edoardo P."/>
            <person name="Giuseppe L.R."/>
            <person name="Gasser R.B."/>
        </authorList>
    </citation>
    <scope>NUCLEOTIDE SEQUENCE [LARGE SCALE GENOMIC DNA]</scope>
    <source>
        <strain evidence="1">ISS1029</strain>
    </source>
</reference>
<evidence type="ECO:0000313" key="1">
    <source>
        <dbReference type="EMBL" id="KRZ05020.1"/>
    </source>
</evidence>
<evidence type="ECO:0000313" key="2">
    <source>
        <dbReference type="Proteomes" id="UP000055024"/>
    </source>
</evidence>
<organism evidence="1 2">
    <name type="scientific">Trichinella zimbabwensis</name>
    <dbReference type="NCBI Taxonomy" id="268475"/>
    <lineage>
        <taxon>Eukaryota</taxon>
        <taxon>Metazoa</taxon>
        <taxon>Ecdysozoa</taxon>
        <taxon>Nematoda</taxon>
        <taxon>Enoplea</taxon>
        <taxon>Dorylaimia</taxon>
        <taxon>Trichinellida</taxon>
        <taxon>Trichinellidae</taxon>
        <taxon>Trichinella</taxon>
    </lineage>
</organism>
<protein>
    <submittedName>
        <fullName evidence="1">Uncharacterized protein</fullName>
    </submittedName>
</protein>
<comment type="caution">
    <text evidence="1">The sequence shown here is derived from an EMBL/GenBank/DDBJ whole genome shotgun (WGS) entry which is preliminary data.</text>
</comment>
<dbReference type="Proteomes" id="UP000055024">
    <property type="component" value="Unassembled WGS sequence"/>
</dbReference>
<dbReference type="AlphaFoldDB" id="A0A0V1H3B0"/>
<dbReference type="EMBL" id="JYDP01000148">
    <property type="protein sequence ID" value="KRZ05020.1"/>
    <property type="molecule type" value="Genomic_DNA"/>
</dbReference>
<proteinExistence type="predicted"/>
<keyword evidence="2" id="KW-1185">Reference proteome</keyword>
<name>A0A0V1H3B0_9BILA</name>